<dbReference type="EMBL" id="ML143539">
    <property type="protein sequence ID" value="TBU22512.1"/>
    <property type="molecule type" value="Genomic_DNA"/>
</dbReference>
<protein>
    <submittedName>
        <fullName evidence="1">Uncharacterized protein</fullName>
    </submittedName>
</protein>
<dbReference type="AlphaFoldDB" id="A0A4Q9M9B3"/>
<sequence length="198" mass="21730">MLISKGEFGRVLQKNGSKSGTTHMAYTNASVQGHLCKCVHDLIAPTPRRSPAVSPHTDPPIVCDDVLASDGLYAHSAVLEDSILLHQREMHLHVPADVDGPPSSLDGRCRTSTPAIEEVINLIRTSRTLFAPRGTSRLQRMANCTPLAFPTRTTRLCSWPSTPTNIWLHRSMPPCGASDGNWTLSLMSPSWDRRPRST</sequence>
<reference evidence="1" key="1">
    <citation type="submission" date="2019-01" db="EMBL/GenBank/DDBJ databases">
        <title>Draft genome sequences of three monokaryotic isolates of the white-rot basidiomycete fungus Dichomitus squalens.</title>
        <authorList>
            <consortium name="DOE Joint Genome Institute"/>
            <person name="Lopez S.C."/>
            <person name="Andreopoulos B."/>
            <person name="Pangilinan J."/>
            <person name="Lipzen A."/>
            <person name="Riley R."/>
            <person name="Ahrendt S."/>
            <person name="Ng V."/>
            <person name="Barry K."/>
            <person name="Daum C."/>
            <person name="Grigoriev I.V."/>
            <person name="Hilden K.S."/>
            <person name="Makela M.R."/>
            <person name="de Vries R.P."/>
        </authorList>
    </citation>
    <scope>NUCLEOTIDE SEQUENCE [LARGE SCALE GENOMIC DNA]</scope>
    <source>
        <strain evidence="1">OM18370.1</strain>
    </source>
</reference>
<accession>A0A4Q9M9B3</accession>
<evidence type="ECO:0000313" key="1">
    <source>
        <dbReference type="EMBL" id="TBU22512.1"/>
    </source>
</evidence>
<proteinExistence type="predicted"/>
<name>A0A4Q9M9B3_9APHY</name>
<organism evidence="1">
    <name type="scientific">Dichomitus squalens</name>
    <dbReference type="NCBI Taxonomy" id="114155"/>
    <lineage>
        <taxon>Eukaryota</taxon>
        <taxon>Fungi</taxon>
        <taxon>Dikarya</taxon>
        <taxon>Basidiomycota</taxon>
        <taxon>Agaricomycotina</taxon>
        <taxon>Agaricomycetes</taxon>
        <taxon>Polyporales</taxon>
        <taxon>Polyporaceae</taxon>
        <taxon>Dichomitus</taxon>
    </lineage>
</organism>
<gene>
    <name evidence="1" type="ORF">BD311DRAFT_142823</name>
</gene>
<dbReference type="Proteomes" id="UP000292957">
    <property type="component" value="Unassembled WGS sequence"/>
</dbReference>